<dbReference type="Proteomes" id="UP001216329">
    <property type="component" value="Chromosome"/>
</dbReference>
<evidence type="ECO:0000313" key="2">
    <source>
        <dbReference type="Proteomes" id="UP001216329"/>
    </source>
</evidence>
<dbReference type="SUPFAM" id="SSF51735">
    <property type="entry name" value="NAD(P)-binding Rossmann-fold domains"/>
    <property type="match status" value="1"/>
</dbReference>
<dbReference type="InterPro" id="IPR036291">
    <property type="entry name" value="NAD(P)-bd_dom_sf"/>
</dbReference>
<sequence length="326" mass="37041">MNKLSTIDQPVVIYGGGQIGVGFCRRLLQGGVNVCAIIDRNPEGVTNSPVPVMTVEACIQKNRSARVFVAIGNGLAHPPIARTLRSVGFTRILHLPAFLRGEKAAAMTRAWNAFYSGDHAVPFANFDELYTVRAGDYLLSALADYVTAIVHKDYVYTVRRSYDGIDHDYADYFKWKNQEQDVIDKATNVRLDDPVVKDLLPFEALFTREQMDFYHAKTFFDMGDYYREAASVAVFDSAAHRFNILDGSHRAFYLERQGFEGIPLKMKREEWEAYFRERQAQALMDYCRQLQSLPTVVKHPAFMSFPVCEREPDADFLHLLKGVCPV</sequence>
<organism evidence="1 2">
    <name type="scientific">Candidatus Pseudomonas phytovorans</name>
    <dbReference type="NCBI Taxonomy" id="3121377"/>
    <lineage>
        <taxon>Bacteria</taxon>
        <taxon>Pseudomonadati</taxon>
        <taxon>Pseudomonadota</taxon>
        <taxon>Gammaproteobacteria</taxon>
        <taxon>Pseudomonadales</taxon>
        <taxon>Pseudomonadaceae</taxon>
        <taxon>Pseudomonas</taxon>
    </lineage>
</organism>
<reference evidence="1" key="1">
    <citation type="submission" date="2023-03" db="EMBL/GenBank/DDBJ databases">
        <title>Andean soil-derived lignocellulolytic bacterial consortium as a source of novel taxa and putative plastic-active enzymes.</title>
        <authorList>
            <person name="Diaz-Garcia L."/>
            <person name="Chuvochina M."/>
            <person name="Feuerriegel G."/>
            <person name="Bunk B."/>
            <person name="Sproer C."/>
            <person name="Streit W.R."/>
            <person name="Rodriguez L.M."/>
            <person name="Overmann J."/>
            <person name="Jimenez D.J."/>
        </authorList>
    </citation>
    <scope>NUCLEOTIDE SEQUENCE</scope>
    <source>
        <strain evidence="1">MAG 876</strain>
    </source>
</reference>
<dbReference type="EMBL" id="CP119325">
    <property type="protein sequence ID" value="WEK32476.1"/>
    <property type="molecule type" value="Genomic_DNA"/>
</dbReference>
<accession>A0AAJ5WKX1</accession>
<evidence type="ECO:0000313" key="1">
    <source>
        <dbReference type="EMBL" id="WEK32476.1"/>
    </source>
</evidence>
<dbReference type="AlphaFoldDB" id="A0AAJ5WKX1"/>
<protein>
    <submittedName>
        <fullName evidence="1">Uncharacterized protein</fullName>
    </submittedName>
</protein>
<gene>
    <name evidence="1" type="ORF">P0Y58_09890</name>
</gene>
<name>A0AAJ5WKX1_9PSED</name>
<proteinExistence type="predicted"/>